<feature type="domain" description="Amidohydrolase-related" evidence="5">
    <location>
        <begin position="61"/>
        <end position="424"/>
    </location>
</feature>
<dbReference type="AlphaFoldDB" id="E0TCX9"/>
<dbReference type="CDD" id="cd01298">
    <property type="entry name" value="ATZ_TRZ_like"/>
    <property type="match status" value="1"/>
</dbReference>
<dbReference type="Gene3D" id="3.20.20.140">
    <property type="entry name" value="Metal-dependent hydrolases"/>
    <property type="match status" value="1"/>
</dbReference>
<evidence type="ECO:0000313" key="6">
    <source>
        <dbReference type="EMBL" id="ADM10362.1"/>
    </source>
</evidence>
<evidence type="ECO:0000313" key="7">
    <source>
        <dbReference type="Proteomes" id="UP000001302"/>
    </source>
</evidence>
<dbReference type="Gene3D" id="2.30.40.10">
    <property type="entry name" value="Urease, subunit C, domain 1"/>
    <property type="match status" value="1"/>
</dbReference>
<dbReference type="InterPro" id="IPR032466">
    <property type="entry name" value="Metal_Hydrolase"/>
</dbReference>
<evidence type="ECO:0000259" key="5">
    <source>
        <dbReference type="Pfam" id="PF01979"/>
    </source>
</evidence>
<organism evidence="6 7">
    <name type="scientific">Parvularcula bermudensis (strain ATCC BAA-594 / HTCC2503 / KCTC 12087)</name>
    <dbReference type="NCBI Taxonomy" id="314260"/>
    <lineage>
        <taxon>Bacteria</taxon>
        <taxon>Pseudomonadati</taxon>
        <taxon>Pseudomonadota</taxon>
        <taxon>Alphaproteobacteria</taxon>
        <taxon>Parvularculales</taxon>
        <taxon>Parvularculaceae</taxon>
        <taxon>Parvularcula</taxon>
    </lineage>
</organism>
<comment type="similarity">
    <text evidence="1">Belongs to the metallo-dependent hydrolases superfamily. ATZ/TRZ family.</text>
</comment>
<gene>
    <name evidence="6" type="ordered locus">PB2503_11584</name>
</gene>
<dbReference type="EMBL" id="CP002156">
    <property type="protein sequence ID" value="ADM10362.1"/>
    <property type="molecule type" value="Genomic_DNA"/>
</dbReference>
<dbReference type="InterPro" id="IPR006680">
    <property type="entry name" value="Amidohydro-rel"/>
</dbReference>
<proteinExistence type="inferred from homology"/>
<protein>
    <submittedName>
        <fullName evidence="6">Hydroxydechloroatrazine ethylaminohydrolase</fullName>
    </submittedName>
</protein>
<dbReference type="GO" id="GO:0016814">
    <property type="term" value="F:hydrolase activity, acting on carbon-nitrogen (but not peptide) bonds, in cyclic amidines"/>
    <property type="evidence" value="ECO:0007669"/>
    <property type="project" value="UniProtKB-ARBA"/>
</dbReference>
<dbReference type="InterPro" id="IPR050287">
    <property type="entry name" value="MTA/SAH_deaminase"/>
</dbReference>
<keyword evidence="2" id="KW-0479">Metal-binding</keyword>
<evidence type="ECO:0000256" key="3">
    <source>
        <dbReference type="ARBA" id="ARBA00022801"/>
    </source>
</evidence>
<reference evidence="7" key="1">
    <citation type="submission" date="2010-08" db="EMBL/GenBank/DDBJ databases">
        <title>Genome sequence of Parvularcula bermudensis HTCC2503.</title>
        <authorList>
            <person name="Kang D.-M."/>
            <person name="Oh H.-M."/>
            <person name="Cho J.-C."/>
        </authorList>
    </citation>
    <scope>NUCLEOTIDE SEQUENCE [LARGE SCALE GENOMIC DNA]</scope>
    <source>
        <strain evidence="7">ATCC BAA-594 / HTCC2503 / KCTC 12087</strain>
    </source>
</reference>
<dbReference type="FunFam" id="3.20.20.140:FF:000014">
    <property type="entry name" value="5-methylthioadenosine/S-adenosylhomocysteine deaminase"/>
    <property type="match status" value="1"/>
</dbReference>
<dbReference type="NCBIfam" id="NF006055">
    <property type="entry name" value="PRK08203.1"/>
    <property type="match status" value="1"/>
</dbReference>
<dbReference type="SUPFAM" id="SSF51556">
    <property type="entry name" value="Metallo-dependent hydrolases"/>
    <property type="match status" value="1"/>
</dbReference>
<evidence type="ECO:0000256" key="1">
    <source>
        <dbReference type="ARBA" id="ARBA00006745"/>
    </source>
</evidence>
<dbReference type="eggNOG" id="COG0402">
    <property type="taxonomic scope" value="Bacteria"/>
</dbReference>
<evidence type="ECO:0000256" key="4">
    <source>
        <dbReference type="ARBA" id="ARBA00022833"/>
    </source>
</evidence>
<dbReference type="OrthoDB" id="9796020at2"/>
<dbReference type="KEGG" id="pbr:PB2503_11584"/>
<dbReference type="HOGENOM" id="CLU_012358_2_3_5"/>
<reference evidence="6 7" key="2">
    <citation type="journal article" date="2011" name="J. Bacteriol.">
        <title>Complete genome sequence of strain HTCC2503T of Parvularcula bermudensis, the type species of the order "Parvularculales" in the class Alphaproteobacteria.</title>
        <authorList>
            <person name="Oh H.M."/>
            <person name="Kang I."/>
            <person name="Vergin K.L."/>
            <person name="Kang D."/>
            <person name="Rhee K.H."/>
            <person name="Giovannoni S.J."/>
            <person name="Cho J.C."/>
        </authorList>
    </citation>
    <scope>NUCLEOTIDE SEQUENCE [LARGE SCALE GENOMIC DNA]</scope>
    <source>
        <strain evidence="7">ATCC BAA-594 / HTCC2503 / KCTC 12087</strain>
    </source>
</reference>
<dbReference type="STRING" id="314260.PB2503_11584"/>
<sequence>MKGRVLITDPAVIVTMDDDQREWEGGYILIENGVITDLGTPGAIPPKTEGNLTFFSARDCVVTPGLVNTHHHLFQSITKAVPAALDVPLFGWLKTLYPLWRRLTPEDVDAAVSLGLAELVLSGCTLTSDHHYLYPNGIQLDDTIAAAQTIGVRFHATRGSMSIGQSKAGLPPDDLVEDEAAILKDCERLIERYHDPSDGSMLRIALAPCSPFSVSQELMRQTAQMARAKGVMLHTHLAENVEDVRFSLDRFGCRPGHYAEDLGWVGEDVWHAHCVQLTEEEQFLFGRTRTGVAHCPCSNGRLGSGIAPIVGYLRHGARVGLGVDGSASNDSGDLIGEARQALLMQRAKEGADALSARAALRLATRGGAETLGRCDTGQLAVGMRADLAFWPQGELAAAGAWDPVAALILCAPRRPSHVMVEGRLIVEEGRLTMADEGHLVARLNRLAERLKTLA</sequence>
<accession>E0TCX9</accession>
<keyword evidence="4" id="KW-0862">Zinc</keyword>
<dbReference type="PANTHER" id="PTHR43794:SF11">
    <property type="entry name" value="AMIDOHYDROLASE-RELATED DOMAIN-CONTAINING PROTEIN"/>
    <property type="match status" value="1"/>
</dbReference>
<dbReference type="GO" id="GO:0046872">
    <property type="term" value="F:metal ion binding"/>
    <property type="evidence" value="ECO:0007669"/>
    <property type="project" value="UniProtKB-KW"/>
</dbReference>
<name>E0TCX9_PARBH</name>
<dbReference type="SUPFAM" id="SSF51338">
    <property type="entry name" value="Composite domain of metallo-dependent hydrolases"/>
    <property type="match status" value="1"/>
</dbReference>
<keyword evidence="3 6" id="KW-0378">Hydrolase</keyword>
<dbReference type="Proteomes" id="UP000001302">
    <property type="component" value="Chromosome"/>
</dbReference>
<dbReference type="InterPro" id="IPR011059">
    <property type="entry name" value="Metal-dep_hydrolase_composite"/>
</dbReference>
<dbReference type="Pfam" id="PF01979">
    <property type="entry name" value="Amidohydro_1"/>
    <property type="match status" value="1"/>
</dbReference>
<evidence type="ECO:0000256" key="2">
    <source>
        <dbReference type="ARBA" id="ARBA00022723"/>
    </source>
</evidence>
<dbReference type="GO" id="GO:0019239">
    <property type="term" value="F:deaminase activity"/>
    <property type="evidence" value="ECO:0007669"/>
    <property type="project" value="UniProtKB-ARBA"/>
</dbReference>
<dbReference type="PANTHER" id="PTHR43794">
    <property type="entry name" value="AMINOHYDROLASE SSNA-RELATED"/>
    <property type="match status" value="1"/>
</dbReference>
<keyword evidence="7" id="KW-1185">Reference proteome</keyword>